<dbReference type="EMBL" id="JBCEZU010000586">
    <property type="protein sequence ID" value="KAK9515286.1"/>
    <property type="molecule type" value="Genomic_DNA"/>
</dbReference>
<protein>
    <submittedName>
        <fullName evidence="2">Uncharacterized protein</fullName>
    </submittedName>
</protein>
<dbReference type="Proteomes" id="UP001488805">
    <property type="component" value="Unassembled WGS sequence"/>
</dbReference>
<evidence type="ECO:0000313" key="3">
    <source>
        <dbReference type="Proteomes" id="UP001488805"/>
    </source>
</evidence>
<proteinExistence type="predicted"/>
<feature type="region of interest" description="Disordered" evidence="1">
    <location>
        <begin position="1"/>
        <end position="46"/>
    </location>
</feature>
<evidence type="ECO:0000313" key="2">
    <source>
        <dbReference type="EMBL" id="KAK9515286.1"/>
    </source>
</evidence>
<feature type="compositionally biased region" description="Basic and acidic residues" evidence="1">
    <location>
        <begin position="11"/>
        <end position="25"/>
    </location>
</feature>
<name>A0AAW1DY13_ZOAVI</name>
<evidence type="ECO:0000256" key="1">
    <source>
        <dbReference type="SAM" id="MobiDB-lite"/>
    </source>
</evidence>
<comment type="caution">
    <text evidence="2">The sequence shown here is derived from an EMBL/GenBank/DDBJ whole genome shotgun (WGS) entry which is preliminary data.</text>
</comment>
<reference evidence="2 3" key="1">
    <citation type="journal article" date="2024" name="Genome Biol. Evol.">
        <title>Chromosome-level genome assembly of the viviparous eelpout Zoarces viviparus.</title>
        <authorList>
            <person name="Fuhrmann N."/>
            <person name="Brasseur M.V."/>
            <person name="Bakowski C.E."/>
            <person name="Podsiadlowski L."/>
            <person name="Prost S."/>
            <person name="Krehenwinkel H."/>
            <person name="Mayer C."/>
        </authorList>
    </citation>
    <scope>NUCLEOTIDE SEQUENCE [LARGE SCALE GENOMIC DNA]</scope>
    <source>
        <strain evidence="2">NO-MEL_2022_Ind0_liver</strain>
    </source>
</reference>
<sequence length="139" mass="15736">MQLKLLQAEQEETRRAIEEEKEQKKNSVKVGRRTEANTAQGRAEGDPKAGELIMWLCESRRPSVTLCADRRTHASRRGLWEGGVALRGCALLLSFPFFPPSRPSSPPVLWPSPPLTFRLQGRYLCGSLMWKQRACCPWG</sequence>
<keyword evidence="3" id="KW-1185">Reference proteome</keyword>
<dbReference type="AlphaFoldDB" id="A0AAW1DY13"/>
<organism evidence="2 3">
    <name type="scientific">Zoarces viviparus</name>
    <name type="common">Viviparous eelpout</name>
    <name type="synonym">Blennius viviparus</name>
    <dbReference type="NCBI Taxonomy" id="48416"/>
    <lineage>
        <taxon>Eukaryota</taxon>
        <taxon>Metazoa</taxon>
        <taxon>Chordata</taxon>
        <taxon>Craniata</taxon>
        <taxon>Vertebrata</taxon>
        <taxon>Euteleostomi</taxon>
        <taxon>Actinopterygii</taxon>
        <taxon>Neopterygii</taxon>
        <taxon>Teleostei</taxon>
        <taxon>Neoteleostei</taxon>
        <taxon>Acanthomorphata</taxon>
        <taxon>Eupercaria</taxon>
        <taxon>Perciformes</taxon>
        <taxon>Cottioidei</taxon>
        <taxon>Zoarcales</taxon>
        <taxon>Zoarcidae</taxon>
        <taxon>Zoarcinae</taxon>
        <taxon>Zoarces</taxon>
    </lineage>
</organism>
<accession>A0AAW1DY13</accession>
<gene>
    <name evidence="2" type="ORF">VZT92_025946</name>
</gene>